<dbReference type="SMART" id="SM00020">
    <property type="entry name" value="Tryp_SPc"/>
    <property type="match status" value="1"/>
</dbReference>
<accession>A0A3Q2Y848</accession>
<dbReference type="InterPro" id="IPR009003">
    <property type="entry name" value="Peptidase_S1_PA"/>
</dbReference>
<dbReference type="PANTHER" id="PTHR24253:SF144">
    <property type="entry name" value="CHYMOTRYPSIN-LIKE PROTEASE CTRL-1-RELATED"/>
    <property type="match status" value="1"/>
</dbReference>
<dbReference type="GO" id="GO:0006508">
    <property type="term" value="P:proteolysis"/>
    <property type="evidence" value="ECO:0007669"/>
    <property type="project" value="UniProtKB-KW"/>
</dbReference>
<dbReference type="InterPro" id="IPR001314">
    <property type="entry name" value="Peptidase_S1A"/>
</dbReference>
<dbReference type="PANTHER" id="PTHR24253">
    <property type="entry name" value="TRANSMEMBRANE PROTEASE SERINE"/>
    <property type="match status" value="1"/>
</dbReference>
<evidence type="ECO:0000256" key="1">
    <source>
        <dbReference type="ARBA" id="ARBA00022670"/>
    </source>
</evidence>
<dbReference type="PRINTS" id="PR00722">
    <property type="entry name" value="CHYMOTRYPSIN"/>
</dbReference>
<name>A0A3Q2Y848_HIPCM</name>
<sequence length="298" mass="31483">MIFCPAGGAGQADVCGTVLVNSRIVGGDTAPEGAWPWQASLHRNNFPICGASLINNQWVLCATHCLLNTPTSSLLIYLGRQTQEGPNDNEQVRGVAQIILHEDYDERTNDNDIALMRLSSPVEFTTFIRPVCLAAPGSDVPAGTEAWVTGWGTIDSGVPLPSPQALQEVTVPVVSNSDCNDVYGIITSNMICAGTENGGRDSCQGDSGGPMVSKNATRWVQLGVVSFGQGCALPDIPGVYARVSQYQTWITERVTGDQPGFVDFVPGTTTTGGATLVVLSAPLLLTLLPTIFTSLVLM</sequence>
<evidence type="ECO:0000256" key="4">
    <source>
        <dbReference type="ARBA" id="ARBA00022825"/>
    </source>
</evidence>
<dbReference type="InterPro" id="IPR043504">
    <property type="entry name" value="Peptidase_S1_PA_chymotrypsin"/>
</dbReference>
<keyword evidence="7" id="KW-0812">Transmembrane</keyword>
<dbReference type="Gene3D" id="2.40.10.10">
    <property type="entry name" value="Trypsin-like serine proteases"/>
    <property type="match status" value="1"/>
</dbReference>
<evidence type="ECO:0000259" key="8">
    <source>
        <dbReference type="PROSITE" id="PS50240"/>
    </source>
</evidence>
<evidence type="ECO:0000313" key="9">
    <source>
        <dbReference type="Ensembl" id="ENSHCOP00000013909.1"/>
    </source>
</evidence>
<keyword evidence="3" id="KW-0378">Hydrolase</keyword>
<keyword evidence="1" id="KW-0645">Protease</keyword>
<evidence type="ECO:0000256" key="2">
    <source>
        <dbReference type="ARBA" id="ARBA00022729"/>
    </source>
</evidence>
<feature type="transmembrane region" description="Helical" evidence="7">
    <location>
        <begin position="276"/>
        <end position="297"/>
    </location>
</feature>
<proteinExistence type="predicted"/>
<protein>
    <submittedName>
        <fullName evidence="9">Serine protease 33-like</fullName>
    </submittedName>
</protein>
<organism evidence="9 10">
    <name type="scientific">Hippocampus comes</name>
    <name type="common">Tiger tail seahorse</name>
    <dbReference type="NCBI Taxonomy" id="109280"/>
    <lineage>
        <taxon>Eukaryota</taxon>
        <taxon>Metazoa</taxon>
        <taxon>Chordata</taxon>
        <taxon>Craniata</taxon>
        <taxon>Vertebrata</taxon>
        <taxon>Euteleostomi</taxon>
        <taxon>Actinopterygii</taxon>
        <taxon>Neopterygii</taxon>
        <taxon>Teleostei</taxon>
        <taxon>Neoteleostei</taxon>
        <taxon>Acanthomorphata</taxon>
        <taxon>Syngnathiaria</taxon>
        <taxon>Syngnathiformes</taxon>
        <taxon>Syngnathoidei</taxon>
        <taxon>Syngnathidae</taxon>
        <taxon>Hippocampus</taxon>
    </lineage>
</organism>
<keyword evidence="4" id="KW-0720">Serine protease</keyword>
<dbReference type="PROSITE" id="PS00135">
    <property type="entry name" value="TRYPSIN_SER"/>
    <property type="match status" value="1"/>
</dbReference>
<keyword evidence="5" id="KW-1015">Disulfide bond</keyword>
<dbReference type="FunFam" id="2.40.10.10:FF:000024">
    <property type="entry name" value="Serine protease 53"/>
    <property type="match status" value="1"/>
</dbReference>
<dbReference type="Pfam" id="PF00089">
    <property type="entry name" value="Trypsin"/>
    <property type="match status" value="1"/>
</dbReference>
<dbReference type="Proteomes" id="UP000264820">
    <property type="component" value="Unplaced"/>
</dbReference>
<dbReference type="STRING" id="109280.ENSHCOP00000013909"/>
<dbReference type="InterPro" id="IPR001254">
    <property type="entry name" value="Trypsin_dom"/>
</dbReference>
<dbReference type="PROSITE" id="PS50240">
    <property type="entry name" value="TRYPSIN_DOM"/>
    <property type="match status" value="1"/>
</dbReference>
<evidence type="ECO:0000256" key="3">
    <source>
        <dbReference type="ARBA" id="ARBA00022801"/>
    </source>
</evidence>
<dbReference type="CDD" id="cd00190">
    <property type="entry name" value="Tryp_SPc"/>
    <property type="match status" value="1"/>
</dbReference>
<dbReference type="OMA" id="HSQANVC"/>
<evidence type="ECO:0000256" key="6">
    <source>
        <dbReference type="ARBA" id="ARBA00023180"/>
    </source>
</evidence>
<evidence type="ECO:0000313" key="10">
    <source>
        <dbReference type="Proteomes" id="UP000264820"/>
    </source>
</evidence>
<keyword evidence="2" id="KW-0732">Signal</keyword>
<reference evidence="9" key="1">
    <citation type="submission" date="2025-08" db="UniProtKB">
        <authorList>
            <consortium name="Ensembl"/>
        </authorList>
    </citation>
    <scope>IDENTIFICATION</scope>
</reference>
<keyword evidence="7" id="KW-1133">Transmembrane helix</keyword>
<dbReference type="InterPro" id="IPR033116">
    <property type="entry name" value="TRYPSIN_SER"/>
</dbReference>
<dbReference type="GO" id="GO:0004252">
    <property type="term" value="F:serine-type endopeptidase activity"/>
    <property type="evidence" value="ECO:0007669"/>
    <property type="project" value="InterPro"/>
</dbReference>
<reference evidence="9" key="2">
    <citation type="submission" date="2025-09" db="UniProtKB">
        <authorList>
            <consortium name="Ensembl"/>
        </authorList>
    </citation>
    <scope>IDENTIFICATION</scope>
</reference>
<dbReference type="SUPFAM" id="SSF50494">
    <property type="entry name" value="Trypsin-like serine proteases"/>
    <property type="match status" value="1"/>
</dbReference>
<evidence type="ECO:0000256" key="7">
    <source>
        <dbReference type="SAM" id="Phobius"/>
    </source>
</evidence>
<feature type="domain" description="Peptidase S1" evidence="8">
    <location>
        <begin position="24"/>
        <end position="255"/>
    </location>
</feature>
<dbReference type="GeneTree" id="ENSGT00940000163009"/>
<keyword evidence="6" id="KW-0325">Glycoprotein</keyword>
<dbReference type="AlphaFoldDB" id="A0A3Q2Y848"/>
<keyword evidence="7" id="KW-0472">Membrane</keyword>
<dbReference type="Ensembl" id="ENSHCOT00000021368.1">
    <property type="protein sequence ID" value="ENSHCOP00000013909.1"/>
    <property type="gene ID" value="ENSHCOG00000017142.1"/>
</dbReference>
<keyword evidence="10" id="KW-1185">Reference proteome</keyword>
<evidence type="ECO:0000256" key="5">
    <source>
        <dbReference type="ARBA" id="ARBA00023157"/>
    </source>
</evidence>